<dbReference type="EMBL" id="AVGG01000005">
    <property type="protein sequence ID" value="ESU28770.1"/>
    <property type="molecule type" value="Genomic_DNA"/>
</dbReference>
<proteinExistence type="predicted"/>
<dbReference type="PROSITE" id="PS51186">
    <property type="entry name" value="GNAT"/>
    <property type="match status" value="1"/>
</dbReference>
<protein>
    <recommendedName>
        <fullName evidence="1">N-acetyltransferase domain-containing protein</fullName>
    </recommendedName>
</protein>
<dbReference type="InterPro" id="IPR016181">
    <property type="entry name" value="Acyl_CoA_acyltransferase"/>
</dbReference>
<dbReference type="RefSeq" id="WP_023579006.1">
    <property type="nucleotide sequence ID" value="NZ_AVGG01000005.1"/>
</dbReference>
<evidence type="ECO:0000259" key="1">
    <source>
        <dbReference type="PROSITE" id="PS51186"/>
    </source>
</evidence>
<evidence type="ECO:0000313" key="2">
    <source>
        <dbReference type="EMBL" id="ESU28770.1"/>
    </source>
</evidence>
<dbReference type="Proteomes" id="UP000018004">
    <property type="component" value="Unassembled WGS sequence"/>
</dbReference>
<feature type="domain" description="N-acetyltransferase" evidence="1">
    <location>
        <begin position="5"/>
        <end position="146"/>
    </location>
</feature>
<dbReference type="PATRIC" id="fig|1341181.4.peg.1345"/>
<dbReference type="OrthoDB" id="1073140at2"/>
<reference evidence="2 3" key="1">
    <citation type="submission" date="2013-08" db="EMBL/GenBank/DDBJ databases">
        <title>Flavobacterium limnosediminis JC2902 genome sequencing.</title>
        <authorList>
            <person name="Lee K."/>
            <person name="Yi H."/>
            <person name="Park S."/>
            <person name="Chun J."/>
        </authorList>
    </citation>
    <scope>NUCLEOTIDE SEQUENCE [LARGE SCALE GENOMIC DNA]</scope>
    <source>
        <strain evidence="2 3">JC2902</strain>
    </source>
</reference>
<accession>V6SWI9</accession>
<dbReference type="CDD" id="cd04301">
    <property type="entry name" value="NAT_SF"/>
    <property type="match status" value="1"/>
</dbReference>
<dbReference type="Gene3D" id="3.40.630.30">
    <property type="match status" value="1"/>
</dbReference>
<evidence type="ECO:0000313" key="3">
    <source>
        <dbReference type="Proteomes" id="UP000018004"/>
    </source>
</evidence>
<keyword evidence="3" id="KW-1185">Reference proteome</keyword>
<comment type="caution">
    <text evidence="2">The sequence shown here is derived from an EMBL/GenBank/DDBJ whole genome shotgun (WGS) entry which is preliminary data.</text>
</comment>
<dbReference type="eggNOG" id="COG0456">
    <property type="taxonomic scope" value="Bacteria"/>
</dbReference>
<dbReference type="Pfam" id="PF00583">
    <property type="entry name" value="Acetyltransf_1"/>
    <property type="match status" value="1"/>
</dbReference>
<sequence length="155" mass="18298">MHNIVEQTNLTEEQKLQLFDLWNEEYPVKLNYPSLSDFENYLDKLDNKTHFLLTDENQQILGWALLFERENEIWFAIIIDASLQGKGFGSKLLERLKSKTDTLNGWVIDHNNDKKNDGSAYKSPINFYIRNQFKTNNTIRLELDIISAVKIEWTK</sequence>
<dbReference type="SUPFAM" id="SSF55729">
    <property type="entry name" value="Acyl-CoA N-acyltransferases (Nat)"/>
    <property type="match status" value="1"/>
</dbReference>
<dbReference type="STRING" id="1341181.FLJC2902T_13660"/>
<name>V6SWI9_9FLAO</name>
<organism evidence="2 3">
    <name type="scientific">Flavobacterium limnosediminis JC2902</name>
    <dbReference type="NCBI Taxonomy" id="1341181"/>
    <lineage>
        <taxon>Bacteria</taxon>
        <taxon>Pseudomonadati</taxon>
        <taxon>Bacteroidota</taxon>
        <taxon>Flavobacteriia</taxon>
        <taxon>Flavobacteriales</taxon>
        <taxon>Flavobacteriaceae</taxon>
        <taxon>Flavobacterium</taxon>
    </lineage>
</organism>
<dbReference type="InterPro" id="IPR000182">
    <property type="entry name" value="GNAT_dom"/>
</dbReference>
<dbReference type="GO" id="GO:0016747">
    <property type="term" value="F:acyltransferase activity, transferring groups other than amino-acyl groups"/>
    <property type="evidence" value="ECO:0007669"/>
    <property type="project" value="InterPro"/>
</dbReference>
<gene>
    <name evidence="2" type="ORF">FLJC2902T_13660</name>
</gene>
<dbReference type="AlphaFoldDB" id="V6SWI9"/>